<dbReference type="FunCoup" id="A0A259TXV5">
    <property type="interactions" value="190"/>
</dbReference>
<comment type="caution">
    <text evidence="9">The sequence shown here is derived from an EMBL/GenBank/DDBJ whole genome shotgun (WGS) entry which is preliminary data.</text>
</comment>
<evidence type="ECO:0000259" key="7">
    <source>
        <dbReference type="PROSITE" id="PS00623"/>
    </source>
</evidence>
<gene>
    <name evidence="9" type="ORF">BSZ36_06055</name>
</gene>
<dbReference type="RefSeq" id="WP_094546982.1">
    <property type="nucleotide sequence ID" value="NZ_MQWB01000001.1"/>
</dbReference>
<dbReference type="InParanoid" id="A0A259TXV5"/>
<evidence type="ECO:0000256" key="4">
    <source>
        <dbReference type="ARBA" id="ARBA00022827"/>
    </source>
</evidence>
<evidence type="ECO:0000256" key="1">
    <source>
        <dbReference type="ARBA" id="ARBA00001974"/>
    </source>
</evidence>
<organism evidence="9 10">
    <name type="scientific">Rubricoccus marinus</name>
    <dbReference type="NCBI Taxonomy" id="716817"/>
    <lineage>
        <taxon>Bacteria</taxon>
        <taxon>Pseudomonadati</taxon>
        <taxon>Rhodothermota</taxon>
        <taxon>Rhodothermia</taxon>
        <taxon>Rhodothermales</taxon>
        <taxon>Rubricoccaceae</taxon>
        <taxon>Rubricoccus</taxon>
    </lineage>
</organism>
<feature type="binding site" evidence="5">
    <location>
        <position position="80"/>
    </location>
    <ligand>
        <name>FAD</name>
        <dbReference type="ChEBI" id="CHEBI:57692"/>
    </ligand>
</feature>
<protein>
    <submittedName>
        <fullName evidence="9">Choline dehydrogenase</fullName>
    </submittedName>
</protein>
<dbReference type="SUPFAM" id="SSF54373">
    <property type="entry name" value="FAD-linked reductases, C-terminal domain"/>
    <property type="match status" value="1"/>
</dbReference>
<dbReference type="OrthoDB" id="9785276at2"/>
<dbReference type="PANTHER" id="PTHR11552">
    <property type="entry name" value="GLUCOSE-METHANOL-CHOLINE GMC OXIDOREDUCTASE"/>
    <property type="match status" value="1"/>
</dbReference>
<evidence type="ECO:0000259" key="8">
    <source>
        <dbReference type="PROSITE" id="PS00624"/>
    </source>
</evidence>
<dbReference type="Gene3D" id="3.30.560.10">
    <property type="entry name" value="Glucose Oxidase, domain 3"/>
    <property type="match status" value="1"/>
</dbReference>
<dbReference type="GO" id="GO:0050660">
    <property type="term" value="F:flavin adenine dinucleotide binding"/>
    <property type="evidence" value="ECO:0007669"/>
    <property type="project" value="InterPro"/>
</dbReference>
<accession>A0A259TXV5</accession>
<dbReference type="InterPro" id="IPR000172">
    <property type="entry name" value="GMC_OxRdtase_N"/>
</dbReference>
<dbReference type="EMBL" id="MQWB01000001">
    <property type="protein sequence ID" value="OZC02579.1"/>
    <property type="molecule type" value="Genomic_DNA"/>
</dbReference>
<reference evidence="9 10" key="1">
    <citation type="submission" date="2016-11" db="EMBL/GenBank/DDBJ databases">
        <title>Study of marine rhodopsin-containing bacteria.</title>
        <authorList>
            <person name="Yoshizawa S."/>
            <person name="Kumagai Y."/>
            <person name="Kogure K."/>
        </authorList>
    </citation>
    <scope>NUCLEOTIDE SEQUENCE [LARGE SCALE GENOMIC DNA]</scope>
    <source>
        <strain evidence="9 10">SG-29</strain>
    </source>
</reference>
<keyword evidence="3 6" id="KW-0285">Flavoprotein</keyword>
<dbReference type="Proteomes" id="UP000216446">
    <property type="component" value="Unassembled WGS sequence"/>
</dbReference>
<evidence type="ECO:0000256" key="2">
    <source>
        <dbReference type="ARBA" id="ARBA00010790"/>
    </source>
</evidence>
<dbReference type="NCBIfam" id="NF002550">
    <property type="entry name" value="PRK02106.1"/>
    <property type="match status" value="1"/>
</dbReference>
<dbReference type="Gene3D" id="3.50.50.60">
    <property type="entry name" value="FAD/NAD(P)-binding domain"/>
    <property type="match status" value="1"/>
</dbReference>
<proteinExistence type="inferred from homology"/>
<dbReference type="PANTHER" id="PTHR11552:SF147">
    <property type="entry name" value="CHOLINE DEHYDROGENASE, MITOCHONDRIAL"/>
    <property type="match status" value="1"/>
</dbReference>
<evidence type="ECO:0000313" key="10">
    <source>
        <dbReference type="Proteomes" id="UP000216446"/>
    </source>
</evidence>
<evidence type="ECO:0000256" key="6">
    <source>
        <dbReference type="RuleBase" id="RU003968"/>
    </source>
</evidence>
<dbReference type="Pfam" id="PF05199">
    <property type="entry name" value="GMC_oxred_C"/>
    <property type="match status" value="1"/>
</dbReference>
<comment type="cofactor">
    <cofactor evidence="1 5">
        <name>FAD</name>
        <dbReference type="ChEBI" id="CHEBI:57692"/>
    </cofactor>
</comment>
<dbReference type="InterPro" id="IPR007867">
    <property type="entry name" value="GMC_OxRtase_C"/>
</dbReference>
<keyword evidence="4 5" id="KW-0274">FAD</keyword>
<dbReference type="GO" id="GO:0016614">
    <property type="term" value="F:oxidoreductase activity, acting on CH-OH group of donors"/>
    <property type="evidence" value="ECO:0007669"/>
    <property type="project" value="InterPro"/>
</dbReference>
<feature type="domain" description="Glucose-methanol-choline oxidoreductase N-terminal" evidence="7">
    <location>
        <begin position="78"/>
        <end position="101"/>
    </location>
</feature>
<dbReference type="PROSITE" id="PS00624">
    <property type="entry name" value="GMC_OXRED_2"/>
    <property type="match status" value="1"/>
</dbReference>
<dbReference type="InterPro" id="IPR036188">
    <property type="entry name" value="FAD/NAD-bd_sf"/>
</dbReference>
<dbReference type="SUPFAM" id="SSF51905">
    <property type="entry name" value="FAD/NAD(P)-binding domain"/>
    <property type="match status" value="1"/>
</dbReference>
<feature type="domain" description="Glucose-methanol-choline oxidoreductase N-terminal" evidence="8">
    <location>
        <begin position="250"/>
        <end position="264"/>
    </location>
</feature>
<evidence type="ECO:0000313" key="9">
    <source>
        <dbReference type="EMBL" id="OZC02579.1"/>
    </source>
</evidence>
<dbReference type="PROSITE" id="PS00623">
    <property type="entry name" value="GMC_OXRED_1"/>
    <property type="match status" value="1"/>
</dbReference>
<dbReference type="AlphaFoldDB" id="A0A259TXV5"/>
<dbReference type="PIRSF" id="PIRSF000137">
    <property type="entry name" value="Alcohol_oxidase"/>
    <property type="match status" value="1"/>
</dbReference>
<dbReference type="InterPro" id="IPR012132">
    <property type="entry name" value="GMC_OxRdtase"/>
</dbReference>
<comment type="similarity">
    <text evidence="2 6">Belongs to the GMC oxidoreductase family.</text>
</comment>
<feature type="binding site" evidence="5">
    <location>
        <position position="215"/>
    </location>
    <ligand>
        <name>FAD</name>
        <dbReference type="ChEBI" id="CHEBI:57692"/>
    </ligand>
</feature>
<keyword evidence="10" id="KW-1185">Reference proteome</keyword>
<dbReference type="Pfam" id="PF00732">
    <property type="entry name" value="GMC_oxred_N"/>
    <property type="match status" value="1"/>
</dbReference>
<sequence length="536" mass="56959">MYDYILIGAGSAGCVLADRLTEASGARVLLLEAGGPDTRPEIRIPATFSRLFKTDADWGYHTVRQRHAADREWFWPRGKVLGGSSSINAMIYIRGHRADYDGWAANGCTGWGYADVLPYFKKSEDNARIRNAYHGQGGPVRVEDPRSPSPLSQAFVQAAGEAGHDLNDDFNGAEQEGAGLYQLTQRGGRRVSAATAFLKPAMKRPNLSVETGAHVSRVIVEGGVARGVEYVQGGVRRRAEASGEVILCGGAINTPQLLMLSGIGPASHLREHGIEVAVDASGVGQNLHDHPIVGVRWEAKEGTSLMDAETLGQVARYLLGRSGMLASNIAEAGLFAHSSGGGVIPDLQFHVAPALFYEHGFQAPEAHGFSLGPTLVTPKSRGSITLRSSDPMEHPDIDPNYFAEPEDIAALVAGVRMAREIADQPAYRTLRGRAMDAMADANTDAEIAEQIRQTAETLYHPVGTCRMGPDDASVVDLALRVRGVDGLRVVDASVMPTVPNGNTDAPTKMIAERAADLILGRISEPATATASGAAGA</sequence>
<name>A0A259TXV5_9BACT</name>
<evidence type="ECO:0000256" key="5">
    <source>
        <dbReference type="PIRSR" id="PIRSR000137-2"/>
    </source>
</evidence>
<evidence type="ECO:0000256" key="3">
    <source>
        <dbReference type="ARBA" id="ARBA00022630"/>
    </source>
</evidence>